<evidence type="ECO:0000256" key="1">
    <source>
        <dbReference type="SAM" id="Phobius"/>
    </source>
</evidence>
<gene>
    <name evidence="2" type="ORF">LSALG_LOCUS5065</name>
</gene>
<protein>
    <submittedName>
        <fullName evidence="2">Uncharacterized protein</fullName>
    </submittedName>
</protein>
<dbReference type="AlphaFoldDB" id="A0AA35V9E8"/>
<dbReference type="EMBL" id="OX465086">
    <property type="protein sequence ID" value="CAI9264414.1"/>
    <property type="molecule type" value="Genomic_DNA"/>
</dbReference>
<keyword evidence="1" id="KW-0812">Transmembrane</keyword>
<reference evidence="2" key="1">
    <citation type="submission" date="2023-04" db="EMBL/GenBank/DDBJ databases">
        <authorList>
            <person name="Vijverberg K."/>
            <person name="Xiong W."/>
            <person name="Schranz E."/>
        </authorList>
    </citation>
    <scope>NUCLEOTIDE SEQUENCE</scope>
</reference>
<keyword evidence="1" id="KW-0472">Membrane</keyword>
<keyword evidence="3" id="KW-1185">Reference proteome</keyword>
<dbReference type="Proteomes" id="UP001177003">
    <property type="component" value="Chromosome 0"/>
</dbReference>
<evidence type="ECO:0000313" key="2">
    <source>
        <dbReference type="EMBL" id="CAI9264414.1"/>
    </source>
</evidence>
<name>A0AA35V9E8_LACSI</name>
<organism evidence="2 3">
    <name type="scientific">Lactuca saligna</name>
    <name type="common">Willowleaf lettuce</name>
    <dbReference type="NCBI Taxonomy" id="75948"/>
    <lineage>
        <taxon>Eukaryota</taxon>
        <taxon>Viridiplantae</taxon>
        <taxon>Streptophyta</taxon>
        <taxon>Embryophyta</taxon>
        <taxon>Tracheophyta</taxon>
        <taxon>Spermatophyta</taxon>
        <taxon>Magnoliopsida</taxon>
        <taxon>eudicotyledons</taxon>
        <taxon>Gunneridae</taxon>
        <taxon>Pentapetalae</taxon>
        <taxon>asterids</taxon>
        <taxon>campanulids</taxon>
        <taxon>Asterales</taxon>
        <taxon>Asteraceae</taxon>
        <taxon>Cichorioideae</taxon>
        <taxon>Cichorieae</taxon>
        <taxon>Lactucinae</taxon>
        <taxon>Lactuca</taxon>
    </lineage>
</organism>
<proteinExistence type="predicted"/>
<keyword evidence="1" id="KW-1133">Transmembrane helix</keyword>
<sequence>MDSTDNFLYEGLHTSDLDIPNDNELLAMEMQVEIENMRNDFIAELAEVKQQIAVMQKRFTVSMWILIVGVGDVLSWVYRSSKYYGFMDHRNRFVDVVLDTNVSWVFLDFGGNGVSGFSICTVG</sequence>
<feature type="transmembrane region" description="Helical" evidence="1">
    <location>
        <begin position="59"/>
        <end position="78"/>
    </location>
</feature>
<evidence type="ECO:0000313" key="3">
    <source>
        <dbReference type="Proteomes" id="UP001177003"/>
    </source>
</evidence>
<accession>A0AA35V9E8</accession>